<keyword evidence="8" id="KW-1185">Reference proteome</keyword>
<organism evidence="7 8">
    <name type="scientific">Fusarium globosum</name>
    <dbReference type="NCBI Taxonomy" id="78864"/>
    <lineage>
        <taxon>Eukaryota</taxon>
        <taxon>Fungi</taxon>
        <taxon>Dikarya</taxon>
        <taxon>Ascomycota</taxon>
        <taxon>Pezizomycotina</taxon>
        <taxon>Sordariomycetes</taxon>
        <taxon>Hypocreomycetidae</taxon>
        <taxon>Hypocreales</taxon>
        <taxon>Nectriaceae</taxon>
        <taxon>Fusarium</taxon>
        <taxon>Fusarium fujikuroi species complex</taxon>
    </lineage>
</organism>
<keyword evidence="4 5" id="KW-0472">Membrane</keyword>
<comment type="subcellular location">
    <subcellularLocation>
        <location evidence="1">Membrane</location>
        <topology evidence="1">Multi-pass membrane protein</topology>
    </subcellularLocation>
</comment>
<proteinExistence type="predicted"/>
<dbReference type="GO" id="GO:0005886">
    <property type="term" value="C:plasma membrane"/>
    <property type="evidence" value="ECO:0007669"/>
    <property type="project" value="TreeGrafter"/>
</dbReference>
<dbReference type="PANTHER" id="PTHR11040">
    <property type="entry name" value="ZINC/IRON TRANSPORTER"/>
    <property type="match status" value="1"/>
</dbReference>
<feature type="transmembrane region" description="Helical" evidence="5">
    <location>
        <begin position="369"/>
        <end position="390"/>
    </location>
</feature>
<dbReference type="EMBL" id="JAAQPF010000204">
    <property type="protein sequence ID" value="KAF5711003.1"/>
    <property type="molecule type" value="Genomic_DNA"/>
</dbReference>
<keyword evidence="3 5" id="KW-1133">Transmembrane helix</keyword>
<feature type="transmembrane region" description="Helical" evidence="5">
    <location>
        <begin position="317"/>
        <end position="337"/>
    </location>
</feature>
<evidence type="ECO:0000256" key="1">
    <source>
        <dbReference type="ARBA" id="ARBA00004141"/>
    </source>
</evidence>
<dbReference type="GO" id="GO:0005385">
    <property type="term" value="F:zinc ion transmembrane transporter activity"/>
    <property type="evidence" value="ECO:0007669"/>
    <property type="project" value="TreeGrafter"/>
</dbReference>
<evidence type="ECO:0000256" key="2">
    <source>
        <dbReference type="ARBA" id="ARBA00022692"/>
    </source>
</evidence>
<feature type="transmembrane region" description="Helical" evidence="5">
    <location>
        <begin position="246"/>
        <end position="272"/>
    </location>
</feature>
<keyword evidence="6" id="KW-0732">Signal</keyword>
<comment type="caution">
    <text evidence="7">The sequence shown here is derived from an EMBL/GenBank/DDBJ whole genome shotgun (WGS) entry which is preliminary data.</text>
</comment>
<evidence type="ECO:0000256" key="3">
    <source>
        <dbReference type="ARBA" id="ARBA00022989"/>
    </source>
</evidence>
<feature type="transmembrane region" description="Helical" evidence="5">
    <location>
        <begin position="284"/>
        <end position="305"/>
    </location>
</feature>
<evidence type="ECO:0000313" key="7">
    <source>
        <dbReference type="EMBL" id="KAF5711003.1"/>
    </source>
</evidence>
<evidence type="ECO:0000256" key="4">
    <source>
        <dbReference type="ARBA" id="ARBA00023136"/>
    </source>
</evidence>
<dbReference type="InterPro" id="IPR003689">
    <property type="entry name" value="ZIP"/>
</dbReference>
<dbReference type="Proteomes" id="UP000532311">
    <property type="component" value="Unassembled WGS sequence"/>
</dbReference>
<protein>
    <submittedName>
        <fullName evidence="7">Zinc transporter</fullName>
    </submittedName>
</protein>
<evidence type="ECO:0000256" key="5">
    <source>
        <dbReference type="SAM" id="Phobius"/>
    </source>
</evidence>
<evidence type="ECO:0000256" key="6">
    <source>
        <dbReference type="SAM" id="SignalP"/>
    </source>
</evidence>
<feature type="signal peptide" evidence="6">
    <location>
        <begin position="1"/>
        <end position="30"/>
    </location>
</feature>
<name>A0A8H5YE83_9HYPO</name>
<feature type="non-terminal residue" evidence="7">
    <location>
        <position position="1"/>
    </location>
</feature>
<feature type="transmembrane region" description="Helical" evidence="5">
    <location>
        <begin position="396"/>
        <end position="419"/>
    </location>
</feature>
<keyword evidence="2 5" id="KW-0812">Transmembrane</keyword>
<accession>A0A8H5YE83</accession>
<reference evidence="7 8" key="1">
    <citation type="submission" date="2020-05" db="EMBL/GenBank/DDBJ databases">
        <title>Identification and distribution of gene clusters putatively required for synthesis of sphingolipid metabolism inhibitors in phylogenetically diverse species of the filamentous fungus Fusarium.</title>
        <authorList>
            <person name="Kim H.-S."/>
            <person name="Busman M."/>
            <person name="Brown D.W."/>
            <person name="Divon H."/>
            <person name="Uhlig S."/>
            <person name="Proctor R.H."/>
        </authorList>
    </citation>
    <scope>NUCLEOTIDE SEQUENCE [LARGE SCALE GENOMIC DNA]</scope>
    <source>
        <strain evidence="7 8">NRRL 26131</strain>
    </source>
</reference>
<feature type="chain" id="PRO_5034791139" evidence="6">
    <location>
        <begin position="31"/>
        <end position="480"/>
    </location>
</feature>
<dbReference type="Pfam" id="PF02535">
    <property type="entry name" value="Zip"/>
    <property type="match status" value="1"/>
</dbReference>
<dbReference type="PANTHER" id="PTHR11040:SF44">
    <property type="entry name" value="PROTEIN ZNTC-RELATED"/>
    <property type="match status" value="1"/>
</dbReference>
<gene>
    <name evidence="7" type="ORF">FGLOB1_5176</name>
</gene>
<dbReference type="AlphaFoldDB" id="A0A8H5YE83"/>
<sequence>MARVKSFFESRRATMIAGSLLFVVAVSATANPGAVKRQVSATATKTGIDFESLTGCHMHGPTQFCMDGSDEYQIVLEATMTKDPPTSYTDCHSHGSDTYCMNPNGGEVQVLVEGATATTQAAKETAAAKNDEITAVSNCHMHETSLYCMGPSSSEYYVQTTITNTEEYPAQLTSCHSHGEETYCMSDDGEAPILPAEDVESGKADPQQEHCHFHAGVEHCVGGGSEESGTRDCGRKDRDYRIGIRIGMLFVVLVASAVGVFGPILMSTFVPVRSNLVLTILKQFGTGIIISTAFVHLFTHASMMFGNECLGELQYEATTAAIVMAGLFISFLIEFCVQRAMRWQLTKKTETNSAYLSPKAIEKAEMANISIMEAGIIFHSIRTFIALLLYTPTNVSVIGITLVVAGDSFFITLSIVIIFHQLFEGIALGTRIASLGYGHIPVALSHSHSHSTPPPTVERTGTSTVPLWKKLVLASGFAIV</sequence>
<evidence type="ECO:0000313" key="8">
    <source>
        <dbReference type="Proteomes" id="UP000532311"/>
    </source>
</evidence>